<feature type="compositionally biased region" description="Low complexity" evidence="1">
    <location>
        <begin position="64"/>
        <end position="74"/>
    </location>
</feature>
<proteinExistence type="predicted"/>
<accession>A0AAV1K2Z6</accession>
<comment type="caution">
    <text evidence="3">The sequence shown here is derived from an EMBL/GenBank/DDBJ whole genome shotgun (WGS) entry which is preliminary data.</text>
</comment>
<dbReference type="Proteomes" id="UP001497472">
    <property type="component" value="Unassembled WGS sequence"/>
</dbReference>
<feature type="region of interest" description="Disordered" evidence="1">
    <location>
        <begin position="57"/>
        <end position="76"/>
    </location>
</feature>
<dbReference type="EMBL" id="CAVLEF010000279">
    <property type="protein sequence ID" value="CAK1555008.1"/>
    <property type="molecule type" value="Genomic_DNA"/>
</dbReference>
<evidence type="ECO:0000256" key="1">
    <source>
        <dbReference type="SAM" id="MobiDB-lite"/>
    </source>
</evidence>
<keyword evidence="2" id="KW-0732">Signal</keyword>
<gene>
    <name evidence="3" type="ORF">LNINA_LOCUS13852</name>
</gene>
<dbReference type="AlphaFoldDB" id="A0AAV1K2Z6"/>
<sequence length="218" mass="25249">MRWCPGVWLVACILFVEGIDVRIYRRYHGSTVKVECFDYPEPKDLKYFRSLHSDFRTRRPRYTPPKYRSTPPTRLGRRSDILSKKDDIVKEHAKLVQDINSLRQVLYVPPLADESKDYEDSIFHEILETSTTPRPVRTKGIPILLVGGASQSITTQVPRKKTISLVGTSVSPVKHPYPFESPTRSPVRICMATPWSKKDTAPRRPSLWERIINTIYPR</sequence>
<name>A0AAV1K2Z6_9NEOP</name>
<feature type="signal peptide" evidence="2">
    <location>
        <begin position="1"/>
        <end position="18"/>
    </location>
</feature>
<feature type="chain" id="PRO_5043987591" evidence="2">
    <location>
        <begin position="19"/>
        <end position="218"/>
    </location>
</feature>
<evidence type="ECO:0000256" key="2">
    <source>
        <dbReference type="SAM" id="SignalP"/>
    </source>
</evidence>
<evidence type="ECO:0000313" key="3">
    <source>
        <dbReference type="EMBL" id="CAK1555008.1"/>
    </source>
</evidence>
<organism evidence="3 4">
    <name type="scientific">Leptosia nina</name>
    <dbReference type="NCBI Taxonomy" id="320188"/>
    <lineage>
        <taxon>Eukaryota</taxon>
        <taxon>Metazoa</taxon>
        <taxon>Ecdysozoa</taxon>
        <taxon>Arthropoda</taxon>
        <taxon>Hexapoda</taxon>
        <taxon>Insecta</taxon>
        <taxon>Pterygota</taxon>
        <taxon>Neoptera</taxon>
        <taxon>Endopterygota</taxon>
        <taxon>Lepidoptera</taxon>
        <taxon>Glossata</taxon>
        <taxon>Ditrysia</taxon>
        <taxon>Papilionoidea</taxon>
        <taxon>Pieridae</taxon>
        <taxon>Pierinae</taxon>
        <taxon>Leptosia</taxon>
    </lineage>
</organism>
<keyword evidence="4" id="KW-1185">Reference proteome</keyword>
<evidence type="ECO:0000313" key="4">
    <source>
        <dbReference type="Proteomes" id="UP001497472"/>
    </source>
</evidence>
<reference evidence="3 4" key="1">
    <citation type="submission" date="2023-11" db="EMBL/GenBank/DDBJ databases">
        <authorList>
            <person name="Okamura Y."/>
        </authorList>
    </citation>
    <scope>NUCLEOTIDE SEQUENCE [LARGE SCALE GENOMIC DNA]</scope>
</reference>
<protein>
    <submittedName>
        <fullName evidence="3">Uncharacterized protein</fullName>
    </submittedName>
</protein>